<organism evidence="3 4">
    <name type="scientific">Mesorhabditis spiculigera</name>
    <dbReference type="NCBI Taxonomy" id="96644"/>
    <lineage>
        <taxon>Eukaryota</taxon>
        <taxon>Metazoa</taxon>
        <taxon>Ecdysozoa</taxon>
        <taxon>Nematoda</taxon>
        <taxon>Chromadorea</taxon>
        <taxon>Rhabditida</taxon>
        <taxon>Rhabditina</taxon>
        <taxon>Rhabditomorpha</taxon>
        <taxon>Rhabditoidea</taxon>
        <taxon>Rhabditidae</taxon>
        <taxon>Mesorhabditinae</taxon>
        <taxon>Mesorhabditis</taxon>
    </lineage>
</organism>
<evidence type="ECO:0000313" key="3">
    <source>
        <dbReference type="EMBL" id="CAJ0575283.1"/>
    </source>
</evidence>
<evidence type="ECO:0000256" key="1">
    <source>
        <dbReference type="SAM" id="MobiDB-lite"/>
    </source>
</evidence>
<feature type="region of interest" description="Disordered" evidence="1">
    <location>
        <begin position="15"/>
        <end position="35"/>
    </location>
</feature>
<dbReference type="EMBL" id="CATQJA010002637">
    <property type="protein sequence ID" value="CAJ0575283.1"/>
    <property type="molecule type" value="Genomic_DNA"/>
</dbReference>
<proteinExistence type="predicted"/>
<dbReference type="SMART" id="SM00357">
    <property type="entry name" value="CSP"/>
    <property type="match status" value="1"/>
</dbReference>
<dbReference type="InterPro" id="IPR012340">
    <property type="entry name" value="NA-bd_OB-fold"/>
</dbReference>
<dbReference type="InterPro" id="IPR050181">
    <property type="entry name" value="Cold_shock_domain"/>
</dbReference>
<dbReference type="Proteomes" id="UP001177023">
    <property type="component" value="Unassembled WGS sequence"/>
</dbReference>
<feature type="compositionally biased region" description="Basic residues" evidence="1">
    <location>
        <begin position="187"/>
        <end position="196"/>
    </location>
</feature>
<accession>A0AA36G790</accession>
<comment type="caution">
    <text evidence="3">The sequence shown here is derived from an EMBL/GenBank/DDBJ whole genome shotgun (WGS) entry which is preliminary data.</text>
</comment>
<dbReference type="Pfam" id="PF00313">
    <property type="entry name" value="CSD"/>
    <property type="match status" value="1"/>
</dbReference>
<dbReference type="GO" id="GO:0003676">
    <property type="term" value="F:nucleic acid binding"/>
    <property type="evidence" value="ECO:0007669"/>
    <property type="project" value="InterPro"/>
</dbReference>
<dbReference type="InterPro" id="IPR019844">
    <property type="entry name" value="CSD_CS"/>
</dbReference>
<keyword evidence="4" id="KW-1185">Reference proteome</keyword>
<dbReference type="InterPro" id="IPR002059">
    <property type="entry name" value="CSP_DNA-bd"/>
</dbReference>
<feature type="compositionally biased region" description="Basic and acidic residues" evidence="1">
    <location>
        <begin position="158"/>
        <end position="167"/>
    </location>
</feature>
<dbReference type="CDD" id="cd04458">
    <property type="entry name" value="CSP_CDS"/>
    <property type="match status" value="1"/>
</dbReference>
<dbReference type="PANTHER" id="PTHR11544">
    <property type="entry name" value="COLD SHOCK DOMAIN CONTAINING PROTEINS"/>
    <property type="match status" value="1"/>
</dbReference>
<feature type="compositionally biased region" description="Basic and acidic residues" evidence="1">
    <location>
        <begin position="175"/>
        <end position="186"/>
    </location>
</feature>
<dbReference type="InterPro" id="IPR011129">
    <property type="entry name" value="CSD"/>
</dbReference>
<feature type="compositionally biased region" description="Basic and acidic residues" evidence="1">
    <location>
        <begin position="197"/>
        <end position="208"/>
    </location>
</feature>
<name>A0AA36G790_9BILA</name>
<gene>
    <name evidence="3" type="ORF">MSPICULIGERA_LOCUS13596</name>
</gene>
<feature type="domain" description="CSD" evidence="2">
    <location>
        <begin position="56"/>
        <end position="125"/>
    </location>
</feature>
<feature type="compositionally biased region" description="Basic and acidic residues" evidence="1">
    <location>
        <begin position="15"/>
        <end position="26"/>
    </location>
</feature>
<dbReference type="PRINTS" id="PR00050">
    <property type="entry name" value="COLDSHOCK"/>
</dbReference>
<protein>
    <recommendedName>
        <fullName evidence="2">CSD domain-containing protein</fullName>
    </recommendedName>
</protein>
<dbReference type="Gene3D" id="2.40.50.140">
    <property type="entry name" value="Nucleic acid-binding proteins"/>
    <property type="match status" value="1"/>
</dbReference>
<evidence type="ECO:0000259" key="2">
    <source>
        <dbReference type="PROSITE" id="PS51857"/>
    </source>
</evidence>
<feature type="non-terminal residue" evidence="3">
    <location>
        <position position="1"/>
    </location>
</feature>
<dbReference type="AlphaFoldDB" id="A0AA36G790"/>
<reference evidence="3" key="1">
    <citation type="submission" date="2023-06" db="EMBL/GenBank/DDBJ databases">
        <authorList>
            <person name="Delattre M."/>
        </authorList>
    </citation>
    <scope>NUCLEOTIDE SEQUENCE</scope>
    <source>
        <strain evidence="3">AF72</strain>
    </source>
</reference>
<feature type="region of interest" description="Disordered" evidence="1">
    <location>
        <begin position="158"/>
        <end position="241"/>
    </location>
</feature>
<dbReference type="PROSITE" id="PS51857">
    <property type="entry name" value="CSD_2"/>
    <property type="match status" value="1"/>
</dbReference>
<dbReference type="SUPFAM" id="SSF50249">
    <property type="entry name" value="Nucleic acid-binding proteins"/>
    <property type="match status" value="1"/>
</dbReference>
<dbReference type="PROSITE" id="PS00352">
    <property type="entry name" value="CSD_1"/>
    <property type="match status" value="1"/>
</dbReference>
<evidence type="ECO:0000313" key="4">
    <source>
        <dbReference type="Proteomes" id="UP001177023"/>
    </source>
</evidence>
<sequence>MAATKTDEIADLSDKLKKTELKDNGERRRRQQRQMMTEEELQAFLADKDKKIVKRNVKGTVKWYSVLGHYGFIGTETEEDVFVHQTSIAKSKTEKYYLRTLGNGESVKFDIAESDKGLEAVNVTGPDGGEVVGSRYHLLQLPWFRQAFFERKRNVINRKAGDDEQNPRRRNVKSQNDRDDKVEQKPTRTRKPRRNSNKQEKAEKAGERRRGRTVSKTGSEASNKDTTADPAAGDTKRKETN</sequence>